<keyword evidence="6" id="KW-1185">Reference proteome</keyword>
<evidence type="ECO:0000256" key="1">
    <source>
        <dbReference type="ARBA" id="ARBA00023015"/>
    </source>
</evidence>
<dbReference type="PANTHER" id="PTHR40661">
    <property type="match status" value="1"/>
</dbReference>
<dbReference type="Gene3D" id="2.10.109.10">
    <property type="entry name" value="Umud Fragment, subunit A"/>
    <property type="match status" value="1"/>
</dbReference>
<protein>
    <submittedName>
        <fullName evidence="5">Phage repressor protein C with HTH and peptisase S24 domain</fullName>
    </submittedName>
</protein>
<proteinExistence type="predicted"/>
<evidence type="ECO:0000256" key="3">
    <source>
        <dbReference type="ARBA" id="ARBA00023163"/>
    </source>
</evidence>
<gene>
    <name evidence="5" type="ORF">HNQ93_001705</name>
</gene>
<organism evidence="5 6">
    <name type="scientific">Hymenobacter luteus</name>
    <dbReference type="NCBI Taxonomy" id="1411122"/>
    <lineage>
        <taxon>Bacteria</taxon>
        <taxon>Pseudomonadati</taxon>
        <taxon>Bacteroidota</taxon>
        <taxon>Cytophagia</taxon>
        <taxon>Cytophagales</taxon>
        <taxon>Hymenobacteraceae</taxon>
        <taxon>Hymenobacter</taxon>
    </lineage>
</organism>
<name>A0A7W9T126_9BACT</name>
<keyword evidence="2" id="KW-0238">DNA-binding</keyword>
<dbReference type="InterPro" id="IPR015927">
    <property type="entry name" value="Peptidase_S24_S26A/B/C"/>
</dbReference>
<keyword evidence="3" id="KW-0804">Transcription</keyword>
<evidence type="ECO:0000259" key="4">
    <source>
        <dbReference type="Pfam" id="PF00717"/>
    </source>
</evidence>
<dbReference type="RefSeq" id="WP_183402980.1">
    <property type="nucleotide sequence ID" value="NZ_JACHGG010000002.1"/>
</dbReference>
<dbReference type="CDD" id="cd06529">
    <property type="entry name" value="S24_LexA-like"/>
    <property type="match status" value="1"/>
</dbReference>
<feature type="domain" description="Peptidase S24/S26A/S26B/S26C" evidence="4">
    <location>
        <begin position="132"/>
        <end position="243"/>
    </location>
</feature>
<dbReference type="InterPro" id="IPR039418">
    <property type="entry name" value="LexA-like"/>
</dbReference>
<reference evidence="5 6" key="1">
    <citation type="submission" date="2020-08" db="EMBL/GenBank/DDBJ databases">
        <title>Genomic Encyclopedia of Type Strains, Phase IV (KMG-IV): sequencing the most valuable type-strain genomes for metagenomic binning, comparative biology and taxonomic classification.</title>
        <authorList>
            <person name="Goeker M."/>
        </authorList>
    </citation>
    <scope>NUCLEOTIDE SEQUENCE [LARGE SCALE GENOMIC DNA]</scope>
    <source>
        <strain evidence="5 6">DSM 26718</strain>
    </source>
</reference>
<keyword evidence="1" id="KW-0805">Transcription regulation</keyword>
<dbReference type="GO" id="GO:0003677">
    <property type="term" value="F:DNA binding"/>
    <property type="evidence" value="ECO:0007669"/>
    <property type="project" value="UniProtKB-KW"/>
</dbReference>
<comment type="caution">
    <text evidence="5">The sequence shown here is derived from an EMBL/GenBank/DDBJ whole genome shotgun (WGS) entry which is preliminary data.</text>
</comment>
<evidence type="ECO:0000313" key="5">
    <source>
        <dbReference type="EMBL" id="MBB6058859.1"/>
    </source>
</evidence>
<dbReference type="Pfam" id="PF00717">
    <property type="entry name" value="Peptidase_S24"/>
    <property type="match status" value="1"/>
</dbReference>
<dbReference type="SUPFAM" id="SSF51306">
    <property type="entry name" value="LexA/Signal peptidase"/>
    <property type="match status" value="1"/>
</dbReference>
<dbReference type="InterPro" id="IPR036286">
    <property type="entry name" value="LexA/Signal_pep-like_sf"/>
</dbReference>
<evidence type="ECO:0000313" key="6">
    <source>
        <dbReference type="Proteomes" id="UP000532746"/>
    </source>
</evidence>
<dbReference type="Proteomes" id="UP000532746">
    <property type="component" value="Unassembled WGS sequence"/>
</dbReference>
<evidence type="ECO:0000256" key="2">
    <source>
        <dbReference type="ARBA" id="ARBA00023125"/>
    </source>
</evidence>
<dbReference type="EMBL" id="JACHGG010000002">
    <property type="protein sequence ID" value="MBB6058859.1"/>
    <property type="molecule type" value="Genomic_DNA"/>
</dbReference>
<dbReference type="PANTHER" id="PTHR40661:SF3">
    <property type="entry name" value="FELS-1 PROPHAGE TRANSCRIPTIONAL REGULATOR"/>
    <property type="match status" value="1"/>
</dbReference>
<sequence length="309" mass="34363">MEHSSAAPAATPVSVSDRIQQLLDYYGLNVNKATQKLGYSTTSKLYKILKGAEPSYPTLVDFLAMWPEVSAEWLLMGRGGMFGEKATDAAPSAPKRKEADAMSTSQALANGLRVLAVTVDKVGNDNTILIPARAQAGYTRSYNEAAYLEQMRPYQIPGFEHGSYRAFEVNGDSMEPTINHRDIVVCSYVDRWDLLKPGEIYVVVTHENILLKRIPRRVTDRKGMVDLLSDNSTVKPYDLPAADITQIWMVLGYISTYIPSQPDVTAERLWEVIELLGHDRGEVKRYLQENSAGVGASSYDKNEARPLNI</sequence>
<accession>A0A7W9T126</accession>
<dbReference type="AlphaFoldDB" id="A0A7W9T126"/>